<evidence type="ECO:0000256" key="1">
    <source>
        <dbReference type="ARBA" id="ARBA00006817"/>
    </source>
</evidence>
<feature type="domain" description="Activator of Hsp90 ATPase homologue 1/2-like C-terminal" evidence="2">
    <location>
        <begin position="16"/>
        <end position="141"/>
    </location>
</feature>
<protein>
    <submittedName>
        <fullName evidence="3">SRPBCC family protein</fullName>
    </submittedName>
</protein>
<name>A0ABW0KRZ7_9BACT</name>
<dbReference type="Pfam" id="PF08327">
    <property type="entry name" value="AHSA1"/>
    <property type="match status" value="1"/>
</dbReference>
<comment type="caution">
    <text evidence="3">The sequence shown here is derived from an EMBL/GenBank/DDBJ whole genome shotgun (WGS) entry which is preliminary data.</text>
</comment>
<dbReference type="Proteomes" id="UP001596052">
    <property type="component" value="Unassembled WGS sequence"/>
</dbReference>
<dbReference type="CDD" id="cd08894">
    <property type="entry name" value="SRPBCC_CalC_Aha1-like_1"/>
    <property type="match status" value="1"/>
</dbReference>
<dbReference type="InterPro" id="IPR013538">
    <property type="entry name" value="ASHA1/2-like_C"/>
</dbReference>
<proteinExistence type="inferred from homology"/>
<keyword evidence="4" id="KW-1185">Reference proteome</keyword>
<sequence length="141" mass="16270">MSQLASEILSSRLFPASRERLFAAFSDPSQLAQWWGPKGFTNTFDEFDFRPGGDWKFTMHGPDGTDYANHTRFIEILPAERIVYEHIAPHFQMTITLAEEGACTRMTWCMQFPTSEMCERFKPICVPANEENFDRLAAHLE</sequence>
<evidence type="ECO:0000313" key="4">
    <source>
        <dbReference type="Proteomes" id="UP001596052"/>
    </source>
</evidence>
<reference evidence="4" key="1">
    <citation type="journal article" date="2019" name="Int. J. Syst. Evol. Microbiol.">
        <title>The Global Catalogue of Microorganisms (GCM) 10K type strain sequencing project: providing services to taxonomists for standard genome sequencing and annotation.</title>
        <authorList>
            <consortium name="The Broad Institute Genomics Platform"/>
            <consortium name="The Broad Institute Genome Sequencing Center for Infectious Disease"/>
            <person name="Wu L."/>
            <person name="Ma J."/>
        </authorList>
    </citation>
    <scope>NUCLEOTIDE SEQUENCE [LARGE SCALE GENOMIC DNA]</scope>
    <source>
        <strain evidence="4">CGMCC 4.1469</strain>
    </source>
</reference>
<gene>
    <name evidence="3" type="ORF">ACFQDI_11725</name>
</gene>
<dbReference type="InterPro" id="IPR023393">
    <property type="entry name" value="START-like_dom_sf"/>
</dbReference>
<organism evidence="3 4">
    <name type="scientific">Prosthecobacter fluviatilis</name>
    <dbReference type="NCBI Taxonomy" id="445931"/>
    <lineage>
        <taxon>Bacteria</taxon>
        <taxon>Pseudomonadati</taxon>
        <taxon>Verrucomicrobiota</taxon>
        <taxon>Verrucomicrobiia</taxon>
        <taxon>Verrucomicrobiales</taxon>
        <taxon>Verrucomicrobiaceae</taxon>
        <taxon>Prosthecobacter</taxon>
    </lineage>
</organism>
<accession>A0ABW0KRZ7</accession>
<evidence type="ECO:0000313" key="3">
    <source>
        <dbReference type="EMBL" id="MFC5455528.1"/>
    </source>
</evidence>
<evidence type="ECO:0000259" key="2">
    <source>
        <dbReference type="Pfam" id="PF08327"/>
    </source>
</evidence>
<dbReference type="Gene3D" id="3.30.530.20">
    <property type="match status" value="1"/>
</dbReference>
<comment type="similarity">
    <text evidence="1">Belongs to the AHA1 family.</text>
</comment>
<dbReference type="EMBL" id="JBHSMQ010000004">
    <property type="protein sequence ID" value="MFC5455528.1"/>
    <property type="molecule type" value="Genomic_DNA"/>
</dbReference>
<dbReference type="SUPFAM" id="SSF55961">
    <property type="entry name" value="Bet v1-like"/>
    <property type="match status" value="1"/>
</dbReference>
<dbReference type="RefSeq" id="WP_377166703.1">
    <property type="nucleotide sequence ID" value="NZ_JBHSMQ010000004.1"/>
</dbReference>